<evidence type="ECO:0000256" key="1">
    <source>
        <dbReference type="SAM" id="MobiDB-lite"/>
    </source>
</evidence>
<feature type="compositionally biased region" description="Basic and acidic residues" evidence="1">
    <location>
        <begin position="17"/>
        <end position="28"/>
    </location>
</feature>
<feature type="compositionally biased region" description="Basic residues" evidence="1">
    <location>
        <begin position="125"/>
        <end position="136"/>
    </location>
</feature>
<proteinExistence type="predicted"/>
<dbReference type="OrthoDB" id="10641699at2759"/>
<evidence type="ECO:0000313" key="2">
    <source>
        <dbReference type="EMBL" id="KAH6655148.1"/>
    </source>
</evidence>
<accession>A0A9P8ZYL5</accession>
<dbReference type="GeneID" id="70134748"/>
<dbReference type="EMBL" id="JAGPXC010000003">
    <property type="protein sequence ID" value="KAH6655148.1"/>
    <property type="molecule type" value="Genomic_DNA"/>
</dbReference>
<feature type="region of interest" description="Disordered" evidence="1">
    <location>
        <begin position="107"/>
        <end position="140"/>
    </location>
</feature>
<organism evidence="2 3">
    <name type="scientific">Truncatella angustata</name>
    <dbReference type="NCBI Taxonomy" id="152316"/>
    <lineage>
        <taxon>Eukaryota</taxon>
        <taxon>Fungi</taxon>
        <taxon>Dikarya</taxon>
        <taxon>Ascomycota</taxon>
        <taxon>Pezizomycotina</taxon>
        <taxon>Sordariomycetes</taxon>
        <taxon>Xylariomycetidae</taxon>
        <taxon>Amphisphaeriales</taxon>
        <taxon>Sporocadaceae</taxon>
        <taxon>Truncatella</taxon>
    </lineage>
</organism>
<sequence>MPDMAHKRRPHARRHHGSDGVRHGDKGEPSANEHTGFGSNESEYQTPDAVWSAPIMDPSGNFIYRTVTLANGAFHYQIDGPQAYDGAISGTWSETWRHAMYHPTVGGSDLNPLPAPGKLEAQKSSTKKRQKKKKKKNDSLTKQIFVERYSNGDINIVTPKDFDRSKVREIIVVLKTTSDVDLYPVRRCSAGHRAHKKVKGATHDMKGA</sequence>
<dbReference type="Proteomes" id="UP000758603">
    <property type="component" value="Unassembled WGS sequence"/>
</dbReference>
<dbReference type="AlphaFoldDB" id="A0A9P8ZYL5"/>
<protein>
    <submittedName>
        <fullName evidence="2">Uncharacterized protein</fullName>
    </submittedName>
</protein>
<gene>
    <name evidence="2" type="ORF">BKA67DRAFT_644682</name>
</gene>
<feature type="compositionally biased region" description="Basic residues" evidence="1">
    <location>
        <begin position="1"/>
        <end position="16"/>
    </location>
</feature>
<feature type="region of interest" description="Disordered" evidence="1">
    <location>
        <begin position="1"/>
        <end position="44"/>
    </location>
</feature>
<comment type="caution">
    <text evidence="2">The sequence shown here is derived from an EMBL/GenBank/DDBJ whole genome shotgun (WGS) entry which is preliminary data.</text>
</comment>
<reference evidence="2" key="1">
    <citation type="journal article" date="2021" name="Nat. Commun.">
        <title>Genetic determinants of endophytism in the Arabidopsis root mycobiome.</title>
        <authorList>
            <person name="Mesny F."/>
            <person name="Miyauchi S."/>
            <person name="Thiergart T."/>
            <person name="Pickel B."/>
            <person name="Atanasova L."/>
            <person name="Karlsson M."/>
            <person name="Huettel B."/>
            <person name="Barry K.W."/>
            <person name="Haridas S."/>
            <person name="Chen C."/>
            <person name="Bauer D."/>
            <person name="Andreopoulos W."/>
            <person name="Pangilinan J."/>
            <person name="LaButti K."/>
            <person name="Riley R."/>
            <person name="Lipzen A."/>
            <person name="Clum A."/>
            <person name="Drula E."/>
            <person name="Henrissat B."/>
            <person name="Kohler A."/>
            <person name="Grigoriev I.V."/>
            <person name="Martin F.M."/>
            <person name="Hacquard S."/>
        </authorList>
    </citation>
    <scope>NUCLEOTIDE SEQUENCE</scope>
    <source>
        <strain evidence="2">MPI-SDFR-AT-0073</strain>
    </source>
</reference>
<evidence type="ECO:0000313" key="3">
    <source>
        <dbReference type="Proteomes" id="UP000758603"/>
    </source>
</evidence>
<keyword evidence="3" id="KW-1185">Reference proteome</keyword>
<name>A0A9P8ZYL5_9PEZI</name>
<dbReference type="RefSeq" id="XP_045959413.1">
    <property type="nucleotide sequence ID" value="XM_046105857.1"/>
</dbReference>